<reference evidence="2" key="2">
    <citation type="submission" date="2020-08" db="EMBL/GenBank/DDBJ databases">
        <authorList>
            <person name="Chen M."/>
            <person name="Teng W."/>
            <person name="Zhao L."/>
            <person name="Hu C."/>
            <person name="Zhou Y."/>
            <person name="Han B."/>
            <person name="Song L."/>
            <person name="Shu W."/>
        </authorList>
    </citation>
    <scope>NUCLEOTIDE SEQUENCE</scope>
    <source>
        <strain evidence="2">FACHB-1375</strain>
    </source>
</reference>
<proteinExistence type="predicted"/>
<dbReference type="SUPFAM" id="SSF56176">
    <property type="entry name" value="FAD-binding/transporter-associated domain-like"/>
    <property type="match status" value="1"/>
</dbReference>
<comment type="caution">
    <text evidence="2">The sequence shown here is derived from an EMBL/GenBank/DDBJ whole genome shotgun (WGS) entry which is preliminary data.</text>
</comment>
<organism evidence="2 3">
    <name type="scientific">Aerosakkonema funiforme FACHB-1375</name>
    <dbReference type="NCBI Taxonomy" id="2949571"/>
    <lineage>
        <taxon>Bacteria</taxon>
        <taxon>Bacillati</taxon>
        <taxon>Cyanobacteriota</taxon>
        <taxon>Cyanophyceae</taxon>
        <taxon>Oscillatoriophycideae</taxon>
        <taxon>Aerosakkonematales</taxon>
        <taxon>Aerosakkonemataceae</taxon>
        <taxon>Aerosakkonema</taxon>
    </lineage>
</organism>
<evidence type="ECO:0000313" key="3">
    <source>
        <dbReference type="Proteomes" id="UP000641646"/>
    </source>
</evidence>
<dbReference type="GO" id="GO:0071949">
    <property type="term" value="F:FAD binding"/>
    <property type="evidence" value="ECO:0007669"/>
    <property type="project" value="InterPro"/>
</dbReference>
<dbReference type="Pfam" id="PF00941">
    <property type="entry name" value="FAD_binding_5"/>
    <property type="match status" value="1"/>
</dbReference>
<dbReference type="Gene3D" id="3.30.465.10">
    <property type="match status" value="1"/>
</dbReference>
<keyword evidence="3" id="KW-1185">Reference proteome</keyword>
<evidence type="ECO:0000259" key="1">
    <source>
        <dbReference type="PROSITE" id="PS51387"/>
    </source>
</evidence>
<gene>
    <name evidence="2" type="ORF">H6G03_13020</name>
</gene>
<dbReference type="PANTHER" id="PTHR42659">
    <property type="entry name" value="XANTHINE DEHYDROGENASE SUBUNIT C-RELATED"/>
    <property type="match status" value="1"/>
</dbReference>
<feature type="domain" description="FAD-binding PCMH-type" evidence="1">
    <location>
        <begin position="1"/>
        <end position="173"/>
    </location>
</feature>
<accession>A0A926ZHB8</accession>
<dbReference type="EMBL" id="JACJPW010000029">
    <property type="protein sequence ID" value="MBD2182017.1"/>
    <property type="molecule type" value="Genomic_DNA"/>
</dbReference>
<sequence length="274" mass="30644">MDLHYIETYLRPKDLQAVTNWQPGWAWLAGGTWLFSEPQLHLKTLVDLEQLNWREIEVTPEGLAIGATCKMEKLLHFSYPETWTGIKALQSAVNHLASFKVTNVATVGGNICLALPVSNFAPVMVALGASYEIFDRTYQPYQISALEFQTGAQKTVLQPGEVLRKIWIPQSNLEWLVNFKRIGVTATAYALSIVATAYHPKTSQVRFGLGACIWSPRLIEFSHIPTSGEIAEALLSQIPPSEFIEDDKASAAYRQHLTQILMQRSLAEILCQNS</sequence>
<dbReference type="InterPro" id="IPR036318">
    <property type="entry name" value="FAD-bd_PCMH-like_sf"/>
</dbReference>
<reference evidence="2" key="1">
    <citation type="journal article" date="2015" name="ISME J.">
        <title>Draft Genome Sequence of Streptomyces incarnatus NRRL8089, which Produces the Nucleoside Antibiotic Sinefungin.</title>
        <authorList>
            <person name="Oshima K."/>
            <person name="Hattori M."/>
            <person name="Shimizu H."/>
            <person name="Fukuda K."/>
            <person name="Nemoto M."/>
            <person name="Inagaki K."/>
            <person name="Tamura T."/>
        </authorList>
    </citation>
    <scope>NUCLEOTIDE SEQUENCE</scope>
    <source>
        <strain evidence="2">FACHB-1375</strain>
    </source>
</reference>
<dbReference type="InterPro" id="IPR016169">
    <property type="entry name" value="FAD-bd_PCMH_sub2"/>
</dbReference>
<protein>
    <submittedName>
        <fullName evidence="2">FAD binding domain-containing protein</fullName>
    </submittedName>
</protein>
<dbReference type="GO" id="GO:0016491">
    <property type="term" value="F:oxidoreductase activity"/>
    <property type="evidence" value="ECO:0007669"/>
    <property type="project" value="InterPro"/>
</dbReference>
<name>A0A926ZHB8_9CYAN</name>
<dbReference type="AlphaFoldDB" id="A0A926ZHB8"/>
<dbReference type="InterPro" id="IPR002346">
    <property type="entry name" value="Mopterin_DH_FAD-bd"/>
</dbReference>
<dbReference type="InterPro" id="IPR051312">
    <property type="entry name" value="Diverse_Substr_Oxidored"/>
</dbReference>
<evidence type="ECO:0000313" key="2">
    <source>
        <dbReference type="EMBL" id="MBD2182017.1"/>
    </source>
</evidence>
<dbReference type="PROSITE" id="PS51387">
    <property type="entry name" value="FAD_PCMH"/>
    <property type="match status" value="1"/>
</dbReference>
<dbReference type="PANTHER" id="PTHR42659:SF9">
    <property type="entry name" value="XANTHINE DEHYDROGENASE FAD-BINDING SUBUNIT XDHB-RELATED"/>
    <property type="match status" value="1"/>
</dbReference>
<dbReference type="RefSeq" id="WP_190464823.1">
    <property type="nucleotide sequence ID" value="NZ_JACJPW010000029.1"/>
</dbReference>
<dbReference type="InterPro" id="IPR016166">
    <property type="entry name" value="FAD-bd_PCMH"/>
</dbReference>
<dbReference type="Proteomes" id="UP000641646">
    <property type="component" value="Unassembled WGS sequence"/>
</dbReference>